<evidence type="ECO:0000259" key="11">
    <source>
        <dbReference type="PROSITE" id="PS50850"/>
    </source>
</evidence>
<dbReference type="GO" id="GO:0010106">
    <property type="term" value="P:cellular response to iron ion starvation"/>
    <property type="evidence" value="ECO:0007669"/>
    <property type="project" value="UniProtKB-ARBA"/>
</dbReference>
<comment type="subcellular location">
    <subcellularLocation>
        <location evidence="1">Membrane</location>
        <topology evidence="1">Multi-pass membrane protein</topology>
    </subcellularLocation>
</comment>
<dbReference type="InterPro" id="IPR020846">
    <property type="entry name" value="MFS_dom"/>
</dbReference>
<evidence type="ECO:0000256" key="7">
    <source>
        <dbReference type="ARBA" id="ARBA00023004"/>
    </source>
</evidence>
<dbReference type="FunFam" id="1.20.1250.20:FF:000284">
    <property type="entry name" value="Siderophore iron transporter mirB"/>
    <property type="match status" value="1"/>
</dbReference>
<comment type="similarity">
    <text evidence="2">Belongs to the major facilitator superfamily.</text>
</comment>
<name>A0A1V6PXY6_9EURO</name>
<dbReference type="PROSITE" id="PS50850">
    <property type="entry name" value="MFS"/>
    <property type="match status" value="1"/>
</dbReference>
<keyword evidence="4" id="KW-0410">Iron transport</keyword>
<accession>A0A1V6PXY6</accession>
<dbReference type="Gene3D" id="1.20.1250.20">
    <property type="entry name" value="MFS general substrate transporter like domains"/>
    <property type="match status" value="2"/>
</dbReference>
<sequence length="595" mass="65813">MGFARFRSTFRRSSTQENVTPVTVNTDEETKRDLASETVVPANANEENPEIPTEDTQRGVRDVEAITLSWSKTMLIAVFVNIWFLYFVNAMQSSINYSLMSYVTSDFESHSLLNVIYIVADAMTAAVYIPTAKVMDVWGRAEGYLCMTVFATLGLIIMAACQNLPTFCAAYVFYSIGFGGMTYCVDVITADISTLKNRGLAFAFTSSPYIITAFAGPKAAESFYEKISWRWGFGSFAIIFPIVAAPLFFILKTNLHRAKADGLLHNEPSGRTMLQSIWHYTKEFDAFGVVVFSVGLTVFLLPFTIAASAPNGWSSGYIIAMIVVGFVMLIVFLVWEIVFAPTPMFDFSLLTDRTVIGACLLDATYQLSYYCWNNYYTSFLQAVNDLSISEAGYVSNTFDVVSGVLLLGVGFIIRRTGRFKWLLYIAVPLYIFAQGLMIYFRRPNQSVGYLVMCQIFISIGGSVFIIVEQLSILAAVDHQHVATVLALLNVVGTVGDAAGSTICGAIWTNTFYKALQTRLPSSAMGDIDSIYEDLTVQLSYPVGSPTRLAIQSAYGYSQTRMLAAGTGLMGLCIFWTLMIRNIDLNKVKQVKGVVF</sequence>
<evidence type="ECO:0000256" key="6">
    <source>
        <dbReference type="ARBA" id="ARBA00022989"/>
    </source>
</evidence>
<dbReference type="Proteomes" id="UP000191672">
    <property type="component" value="Unassembled WGS sequence"/>
</dbReference>
<feature type="transmembrane region" description="Helical" evidence="10">
    <location>
        <begin position="143"/>
        <end position="165"/>
    </location>
</feature>
<keyword evidence="9 10" id="KW-0472">Membrane</keyword>
<evidence type="ECO:0000256" key="5">
    <source>
        <dbReference type="ARBA" id="ARBA00022692"/>
    </source>
</evidence>
<proteinExistence type="inferred from homology"/>
<feature type="transmembrane region" description="Helical" evidence="10">
    <location>
        <begin position="284"/>
        <end position="305"/>
    </location>
</feature>
<dbReference type="FunFam" id="1.20.1250.20:FF:000302">
    <property type="entry name" value="MFS siderochrome iron transporter MirB"/>
    <property type="match status" value="1"/>
</dbReference>
<feature type="transmembrane region" description="Helical" evidence="10">
    <location>
        <begin position="112"/>
        <end position="131"/>
    </location>
</feature>
<feature type="domain" description="Major facilitator superfamily (MFS) profile" evidence="11">
    <location>
        <begin position="78"/>
        <end position="582"/>
    </location>
</feature>
<gene>
    <name evidence="12" type="ORF">PENANT_c025G04514</name>
</gene>
<comment type="caution">
    <text evidence="12">The sequence shown here is derived from an EMBL/GenBank/DDBJ whole genome shotgun (WGS) entry which is preliminary data.</text>
</comment>
<keyword evidence="3" id="KW-0813">Transport</keyword>
<keyword evidence="6 10" id="KW-1133">Transmembrane helix</keyword>
<feature type="transmembrane region" description="Helical" evidence="10">
    <location>
        <begin position="200"/>
        <end position="217"/>
    </location>
</feature>
<feature type="transmembrane region" description="Helical" evidence="10">
    <location>
        <begin position="421"/>
        <end position="440"/>
    </location>
</feature>
<dbReference type="GO" id="GO:0005886">
    <property type="term" value="C:plasma membrane"/>
    <property type="evidence" value="ECO:0007669"/>
    <property type="project" value="TreeGrafter"/>
</dbReference>
<evidence type="ECO:0000256" key="3">
    <source>
        <dbReference type="ARBA" id="ARBA00022448"/>
    </source>
</evidence>
<dbReference type="InterPro" id="IPR011701">
    <property type="entry name" value="MFS"/>
</dbReference>
<dbReference type="PANTHER" id="PTHR23501:SF50">
    <property type="entry name" value="MFS SIDEROCHROME IRON TRANSPORTER MIRB (AFU_ORTHOLOGUE AFUA_3G03640)-RELATED"/>
    <property type="match status" value="1"/>
</dbReference>
<dbReference type="InterPro" id="IPR036259">
    <property type="entry name" value="MFS_trans_sf"/>
</dbReference>
<dbReference type="GO" id="GO:0022857">
    <property type="term" value="F:transmembrane transporter activity"/>
    <property type="evidence" value="ECO:0007669"/>
    <property type="project" value="InterPro"/>
</dbReference>
<feature type="transmembrane region" description="Helical" evidence="10">
    <location>
        <begin position="229"/>
        <end position="251"/>
    </location>
</feature>
<evidence type="ECO:0000256" key="9">
    <source>
        <dbReference type="ARBA" id="ARBA00023136"/>
    </source>
</evidence>
<keyword evidence="13" id="KW-1185">Reference proteome</keyword>
<feature type="transmembrane region" description="Helical" evidence="10">
    <location>
        <begin position="171"/>
        <end position="188"/>
    </location>
</feature>
<feature type="transmembrane region" description="Helical" evidence="10">
    <location>
        <begin position="317"/>
        <end position="339"/>
    </location>
</feature>
<evidence type="ECO:0000313" key="12">
    <source>
        <dbReference type="EMBL" id="OQD81825.1"/>
    </source>
</evidence>
<feature type="transmembrane region" description="Helical" evidence="10">
    <location>
        <begin position="74"/>
        <end position="92"/>
    </location>
</feature>
<reference evidence="13" key="1">
    <citation type="journal article" date="2017" name="Nat. Microbiol.">
        <title>Global analysis of biosynthetic gene clusters reveals vast potential of secondary metabolite production in Penicillium species.</title>
        <authorList>
            <person name="Nielsen J.C."/>
            <person name="Grijseels S."/>
            <person name="Prigent S."/>
            <person name="Ji B."/>
            <person name="Dainat J."/>
            <person name="Nielsen K.F."/>
            <person name="Frisvad J.C."/>
            <person name="Workman M."/>
            <person name="Nielsen J."/>
        </authorList>
    </citation>
    <scope>NUCLEOTIDE SEQUENCE [LARGE SCALE GENOMIC DNA]</scope>
    <source>
        <strain evidence="13">IBT 31811</strain>
    </source>
</reference>
<dbReference type="OrthoDB" id="4078873at2759"/>
<protein>
    <recommendedName>
        <fullName evidence="11">Major facilitator superfamily (MFS) profile domain-containing protein</fullName>
    </recommendedName>
</protein>
<dbReference type="AlphaFoldDB" id="A0A1V6PXY6"/>
<evidence type="ECO:0000256" key="4">
    <source>
        <dbReference type="ARBA" id="ARBA00022496"/>
    </source>
</evidence>
<evidence type="ECO:0000256" key="1">
    <source>
        <dbReference type="ARBA" id="ARBA00004141"/>
    </source>
</evidence>
<keyword evidence="7" id="KW-0408">Iron</keyword>
<evidence type="ECO:0000256" key="2">
    <source>
        <dbReference type="ARBA" id="ARBA00008335"/>
    </source>
</evidence>
<organism evidence="12 13">
    <name type="scientific">Penicillium antarcticum</name>
    <dbReference type="NCBI Taxonomy" id="416450"/>
    <lineage>
        <taxon>Eukaryota</taxon>
        <taxon>Fungi</taxon>
        <taxon>Dikarya</taxon>
        <taxon>Ascomycota</taxon>
        <taxon>Pezizomycotina</taxon>
        <taxon>Eurotiomycetes</taxon>
        <taxon>Eurotiomycetidae</taxon>
        <taxon>Eurotiales</taxon>
        <taxon>Aspergillaceae</taxon>
        <taxon>Penicillium</taxon>
    </lineage>
</organism>
<keyword evidence="8" id="KW-0406">Ion transport</keyword>
<dbReference type="SUPFAM" id="SSF103473">
    <property type="entry name" value="MFS general substrate transporter"/>
    <property type="match status" value="2"/>
</dbReference>
<dbReference type="GO" id="GO:0006826">
    <property type="term" value="P:iron ion transport"/>
    <property type="evidence" value="ECO:0007669"/>
    <property type="project" value="UniProtKB-KW"/>
</dbReference>
<dbReference type="Pfam" id="PF07690">
    <property type="entry name" value="MFS_1"/>
    <property type="match status" value="1"/>
</dbReference>
<evidence type="ECO:0000313" key="13">
    <source>
        <dbReference type="Proteomes" id="UP000191672"/>
    </source>
</evidence>
<dbReference type="EMBL" id="MDYN01000025">
    <property type="protein sequence ID" value="OQD81825.1"/>
    <property type="molecule type" value="Genomic_DNA"/>
</dbReference>
<feature type="transmembrane region" description="Helical" evidence="10">
    <location>
        <begin position="446"/>
        <end position="467"/>
    </location>
</feature>
<keyword evidence="5 10" id="KW-0812">Transmembrane</keyword>
<feature type="transmembrane region" description="Helical" evidence="10">
    <location>
        <begin position="561"/>
        <end position="579"/>
    </location>
</feature>
<evidence type="ECO:0000256" key="8">
    <source>
        <dbReference type="ARBA" id="ARBA00023065"/>
    </source>
</evidence>
<dbReference type="PANTHER" id="PTHR23501">
    <property type="entry name" value="MAJOR FACILITATOR SUPERFAMILY"/>
    <property type="match status" value="1"/>
</dbReference>
<evidence type="ECO:0000256" key="10">
    <source>
        <dbReference type="SAM" id="Phobius"/>
    </source>
</evidence>